<comment type="caution">
    <text evidence="2">The sequence shown here is derived from an EMBL/GenBank/DDBJ whole genome shotgun (WGS) entry which is preliminary data.</text>
</comment>
<feature type="region of interest" description="Disordered" evidence="1">
    <location>
        <begin position="60"/>
        <end position="238"/>
    </location>
</feature>
<evidence type="ECO:0000313" key="3">
    <source>
        <dbReference type="Proteomes" id="UP000660729"/>
    </source>
</evidence>
<dbReference type="EMBL" id="JABCIY010000198">
    <property type="protein sequence ID" value="KAF7188999.1"/>
    <property type="molecule type" value="Genomic_DNA"/>
</dbReference>
<protein>
    <submittedName>
        <fullName evidence="2">Uncharacterized protein</fullName>
    </submittedName>
</protein>
<dbReference type="AlphaFoldDB" id="A0A8H6VI83"/>
<sequence length="238" mass="26661">MSGDDAAGRNNIRRMKRLSGELSTIAQSLLQYRSEQHLQTPSNSPQAKSKMPILTEKNLNAFNVNRHESSLDKSAYRKEDFTSKQENQKPSYPKIKTEDLKLDEKTLKYDPTVKDEEKAEHVEHSPDDDEGDKTVIVTQKGEKLDGAKDHACSCGKKEEDGKVEDAAEKSDDGVDTSVEKKLEEAMKEPDVEKKEEAEESKGGEKAEAPLKAEEKAEPVKVAEKEVKSDETKEAKKEK</sequence>
<evidence type="ECO:0000256" key="1">
    <source>
        <dbReference type="SAM" id="MobiDB-lite"/>
    </source>
</evidence>
<proteinExistence type="predicted"/>
<feature type="compositionally biased region" description="Basic and acidic residues" evidence="1">
    <location>
        <begin position="140"/>
        <end position="238"/>
    </location>
</feature>
<organism evidence="2 3">
    <name type="scientific">Pseudocercospora fuligena</name>
    <dbReference type="NCBI Taxonomy" id="685502"/>
    <lineage>
        <taxon>Eukaryota</taxon>
        <taxon>Fungi</taxon>
        <taxon>Dikarya</taxon>
        <taxon>Ascomycota</taxon>
        <taxon>Pezizomycotina</taxon>
        <taxon>Dothideomycetes</taxon>
        <taxon>Dothideomycetidae</taxon>
        <taxon>Mycosphaerellales</taxon>
        <taxon>Mycosphaerellaceae</taxon>
        <taxon>Pseudocercospora</taxon>
    </lineage>
</organism>
<evidence type="ECO:0000313" key="2">
    <source>
        <dbReference type="EMBL" id="KAF7188999.1"/>
    </source>
</evidence>
<dbReference type="Proteomes" id="UP000660729">
    <property type="component" value="Unassembled WGS sequence"/>
</dbReference>
<dbReference type="OrthoDB" id="10383211at2759"/>
<name>A0A8H6VI83_9PEZI</name>
<keyword evidence="3" id="KW-1185">Reference proteome</keyword>
<feature type="compositionally biased region" description="Basic and acidic residues" evidence="1">
    <location>
        <begin position="95"/>
        <end position="125"/>
    </location>
</feature>
<gene>
    <name evidence="2" type="ORF">HII31_09663</name>
</gene>
<accession>A0A8H6VI83</accession>
<reference evidence="2" key="1">
    <citation type="submission" date="2020-04" db="EMBL/GenBank/DDBJ databases">
        <title>Draft genome resource of the tomato pathogen Pseudocercospora fuligena.</title>
        <authorList>
            <person name="Zaccaron A."/>
        </authorList>
    </citation>
    <scope>NUCLEOTIDE SEQUENCE</scope>
    <source>
        <strain evidence="2">PF001</strain>
    </source>
</reference>
<feature type="compositionally biased region" description="Basic and acidic residues" evidence="1">
    <location>
        <begin position="65"/>
        <end position="87"/>
    </location>
</feature>